<gene>
    <name evidence="3" type="primary">narJ</name>
    <name evidence="2" type="ORF">GMPD_22610</name>
    <name evidence="3" type="ORF">M1B72_12950</name>
</gene>
<dbReference type="InterPro" id="IPR036411">
    <property type="entry name" value="TorD-like_sf"/>
</dbReference>
<dbReference type="GO" id="GO:0051131">
    <property type="term" value="P:chaperone-mediated protein complex assembly"/>
    <property type="evidence" value="ECO:0007669"/>
    <property type="project" value="InterPro"/>
</dbReference>
<evidence type="ECO:0000313" key="5">
    <source>
        <dbReference type="Proteomes" id="UP000831485"/>
    </source>
</evidence>
<dbReference type="Pfam" id="PF02613">
    <property type="entry name" value="Nitrate_red_del"/>
    <property type="match status" value="1"/>
</dbReference>
<dbReference type="GO" id="GO:0051082">
    <property type="term" value="F:unfolded protein binding"/>
    <property type="evidence" value="ECO:0007669"/>
    <property type="project" value="InterPro"/>
</dbReference>
<dbReference type="SUPFAM" id="SSF89155">
    <property type="entry name" value="TorD-like"/>
    <property type="match status" value="1"/>
</dbReference>
<evidence type="ECO:0000313" key="4">
    <source>
        <dbReference type="Proteomes" id="UP000568888"/>
    </source>
</evidence>
<dbReference type="AlphaFoldDB" id="A0A6V8MW90"/>
<name>A0A6V8MW90_9BACT</name>
<dbReference type="Gene3D" id="1.10.3480.10">
    <property type="entry name" value="TorD-like"/>
    <property type="match status" value="1"/>
</dbReference>
<evidence type="ECO:0000256" key="1">
    <source>
        <dbReference type="ARBA" id="ARBA00023063"/>
    </source>
</evidence>
<dbReference type="Proteomes" id="UP000568888">
    <property type="component" value="Unassembled WGS sequence"/>
</dbReference>
<dbReference type="PANTHER" id="PTHR43680:SF2">
    <property type="entry name" value="NITRATE REDUCTASE MOLYBDENUM COFACTOR ASSEMBLY CHAPERONE NARJ"/>
    <property type="match status" value="1"/>
</dbReference>
<evidence type="ECO:0000313" key="3">
    <source>
        <dbReference type="EMBL" id="UPU34358.1"/>
    </source>
</evidence>
<dbReference type="GO" id="GO:0042128">
    <property type="term" value="P:nitrate assimilation"/>
    <property type="evidence" value="ECO:0007669"/>
    <property type="project" value="UniProtKB-KW"/>
</dbReference>
<dbReference type="InterPro" id="IPR003765">
    <property type="entry name" value="NO3_reductase_chaperone_NarJ"/>
</dbReference>
<dbReference type="EMBL" id="BLXY01000003">
    <property type="protein sequence ID" value="GFO64342.1"/>
    <property type="molecule type" value="Genomic_DNA"/>
</dbReference>
<keyword evidence="1" id="KW-0534">Nitrate assimilation</keyword>
<dbReference type="RefSeq" id="WP_183347304.1">
    <property type="nucleotide sequence ID" value="NZ_BLXY01000003.1"/>
</dbReference>
<reference evidence="2" key="2">
    <citation type="journal article" date="2021" name="Int. J. Syst. Evol. Microbiol.">
        <title>Geomonas silvestris sp. nov., Geomonas paludis sp. nov. and Geomonas limicola sp. nov., isolated from terrestrial environments, and emended description of the genus Geomonas.</title>
        <authorList>
            <person name="Itoh H."/>
            <person name="Xu Z."/>
            <person name="Masuda Y."/>
            <person name="Ushijima N."/>
            <person name="Hayakawa C."/>
            <person name="Shiratori Y."/>
            <person name="Senoo K."/>
        </authorList>
    </citation>
    <scope>NUCLEOTIDE SEQUENCE</scope>
    <source>
        <strain evidence="2">Red736</strain>
    </source>
</reference>
<evidence type="ECO:0000313" key="2">
    <source>
        <dbReference type="EMBL" id="GFO64342.1"/>
    </source>
</evidence>
<dbReference type="PANTHER" id="PTHR43680">
    <property type="entry name" value="NITRATE REDUCTASE MOLYBDENUM COFACTOR ASSEMBLY CHAPERONE"/>
    <property type="match status" value="1"/>
</dbReference>
<keyword evidence="5" id="KW-1185">Reference proteome</keyword>
<dbReference type="Proteomes" id="UP000831485">
    <property type="component" value="Chromosome"/>
</dbReference>
<proteinExistence type="predicted"/>
<dbReference type="InterPro" id="IPR020945">
    <property type="entry name" value="DMSO/NO3_reduct_chaperone"/>
</dbReference>
<sequence>MSMQQSYHALARLFEYPQEREQLLASYDALSSYLRRSGIESRAHLFGEMLENCTLAELQEDYVARFDFNPAAAPYLGHHLYGDNQKKGGYMIQVKQEYGRHDFDAPGDELPDHLGVLLAFLAHLARRGEDGFRREFIEKLVLPGINKLLGSSIERDPSPWLTLVEAAELLCSADCREEATC</sequence>
<dbReference type="EMBL" id="CP096574">
    <property type="protein sequence ID" value="UPU34358.1"/>
    <property type="molecule type" value="Genomic_DNA"/>
</dbReference>
<reference evidence="4" key="1">
    <citation type="submission" date="2020-06" db="EMBL/GenBank/DDBJ databases">
        <title>Draft genomic sequecing of Geomonas sp. Red736.</title>
        <authorList>
            <person name="Itoh H."/>
            <person name="Xu Z.X."/>
            <person name="Ushijima N."/>
            <person name="Masuda Y."/>
            <person name="Shiratori Y."/>
            <person name="Senoo K."/>
        </authorList>
    </citation>
    <scope>NUCLEOTIDE SEQUENCE [LARGE SCALE GENOMIC DNA]</scope>
    <source>
        <strain evidence="4">Red736</strain>
    </source>
</reference>
<protein>
    <submittedName>
        <fullName evidence="3">Nitrate reductase molybdenum cofactor assembly chaperone</fullName>
    </submittedName>
</protein>
<dbReference type="NCBIfam" id="TIGR00684">
    <property type="entry name" value="narJ"/>
    <property type="match status" value="1"/>
</dbReference>
<reference evidence="3" key="3">
    <citation type="submission" date="2022-04" db="EMBL/GenBank/DDBJ databases">
        <authorList>
            <person name="Liu G."/>
        </authorList>
    </citation>
    <scope>NUCLEOTIDE SEQUENCE</scope>
    <source>
        <strain evidence="3">RG22</strain>
    </source>
</reference>
<organism evidence="2 4">
    <name type="scientific">Geomonas paludis</name>
    <dbReference type="NCBI Taxonomy" id="2740185"/>
    <lineage>
        <taxon>Bacteria</taxon>
        <taxon>Pseudomonadati</taxon>
        <taxon>Thermodesulfobacteriota</taxon>
        <taxon>Desulfuromonadia</taxon>
        <taxon>Geobacterales</taxon>
        <taxon>Geobacteraceae</taxon>
        <taxon>Geomonas</taxon>
    </lineage>
</organism>
<dbReference type="GO" id="GO:0016530">
    <property type="term" value="F:metallochaperone activity"/>
    <property type="evidence" value="ECO:0007669"/>
    <property type="project" value="TreeGrafter"/>
</dbReference>
<accession>A0A6V8MW90</accession>